<dbReference type="EMBL" id="JNBS01000735">
    <property type="protein sequence ID" value="OQS03884.1"/>
    <property type="molecule type" value="Genomic_DNA"/>
</dbReference>
<comment type="caution">
    <text evidence="1">The sequence shown here is derived from an EMBL/GenBank/DDBJ whole genome shotgun (WGS) entry which is preliminary data.</text>
</comment>
<accession>A0A1W0A0U1</accession>
<reference evidence="1 2" key="1">
    <citation type="journal article" date="2014" name="Genome Biol. Evol.">
        <title>The secreted proteins of Achlya hypogyna and Thraustotheca clavata identify the ancestral oomycete secretome and reveal gene acquisitions by horizontal gene transfer.</title>
        <authorList>
            <person name="Misner I."/>
            <person name="Blouin N."/>
            <person name="Leonard G."/>
            <person name="Richards T.A."/>
            <person name="Lane C.E."/>
        </authorList>
    </citation>
    <scope>NUCLEOTIDE SEQUENCE [LARGE SCALE GENOMIC DNA]</scope>
    <source>
        <strain evidence="1 2">ATCC 34112</strain>
    </source>
</reference>
<evidence type="ECO:0000313" key="2">
    <source>
        <dbReference type="Proteomes" id="UP000243217"/>
    </source>
</evidence>
<dbReference type="Gene3D" id="3.60.10.10">
    <property type="entry name" value="Endonuclease/exonuclease/phosphatase"/>
    <property type="match status" value="1"/>
</dbReference>
<organism evidence="1 2">
    <name type="scientific">Thraustotheca clavata</name>
    <dbReference type="NCBI Taxonomy" id="74557"/>
    <lineage>
        <taxon>Eukaryota</taxon>
        <taxon>Sar</taxon>
        <taxon>Stramenopiles</taxon>
        <taxon>Oomycota</taxon>
        <taxon>Saprolegniomycetes</taxon>
        <taxon>Saprolegniales</taxon>
        <taxon>Achlyaceae</taxon>
        <taxon>Thraustotheca</taxon>
    </lineage>
</organism>
<proteinExistence type="predicted"/>
<evidence type="ECO:0008006" key="3">
    <source>
        <dbReference type="Google" id="ProtNLM"/>
    </source>
</evidence>
<dbReference type="InterPro" id="IPR036691">
    <property type="entry name" value="Endo/exonu/phosph_ase_sf"/>
</dbReference>
<dbReference type="STRING" id="74557.A0A1W0A0U1"/>
<dbReference type="Proteomes" id="UP000243217">
    <property type="component" value="Unassembled WGS sequence"/>
</dbReference>
<name>A0A1W0A0U1_9STRA</name>
<evidence type="ECO:0000313" key="1">
    <source>
        <dbReference type="EMBL" id="OQS03884.1"/>
    </source>
</evidence>
<dbReference type="OrthoDB" id="73616at2759"/>
<protein>
    <recommendedName>
        <fullName evidence="3">Endonuclease/exonuclease/phosphatase domain-containing protein</fullName>
    </recommendedName>
</protein>
<dbReference type="AlphaFoldDB" id="A0A1W0A0U1"/>
<sequence length="136" mass="14952">MAFHWNRQTNHEGLLLIEDPIYPTETSSPATGGLATMIHPSPPLRNPVVIPHNSPILAGRYLQVRCELGPATLVLHNLYAPVLPSERAAFFNALPRDFPPHYLHIASGDMNCILNRDLDSLRPSIAVISGSLDLTD</sequence>
<keyword evidence="2" id="KW-1185">Reference proteome</keyword>
<gene>
    <name evidence="1" type="ORF">THRCLA_21035</name>
</gene>